<keyword evidence="1" id="KW-0472">Membrane</keyword>
<reference evidence="3" key="1">
    <citation type="journal article" date="2019" name="Int. J. Syst. Evol. Microbiol.">
        <title>The Global Catalogue of Microorganisms (GCM) 10K type strain sequencing project: providing services to taxonomists for standard genome sequencing and annotation.</title>
        <authorList>
            <consortium name="The Broad Institute Genomics Platform"/>
            <consortium name="The Broad Institute Genome Sequencing Center for Infectious Disease"/>
            <person name="Wu L."/>
            <person name="Ma J."/>
        </authorList>
    </citation>
    <scope>NUCLEOTIDE SEQUENCE [LARGE SCALE GENOMIC DNA]</scope>
    <source>
        <strain evidence="3">JCM 11483</strain>
    </source>
</reference>
<feature type="transmembrane region" description="Helical" evidence="1">
    <location>
        <begin position="21"/>
        <end position="44"/>
    </location>
</feature>
<keyword evidence="1" id="KW-0812">Transmembrane</keyword>
<protein>
    <recommendedName>
        <fullName evidence="4">ABC transporter permease</fullName>
    </recommendedName>
</protein>
<feature type="transmembrane region" description="Helical" evidence="1">
    <location>
        <begin position="163"/>
        <end position="181"/>
    </location>
</feature>
<feature type="transmembrane region" description="Helical" evidence="1">
    <location>
        <begin position="193"/>
        <end position="214"/>
    </location>
</feature>
<comment type="caution">
    <text evidence="2">The sequence shown here is derived from an EMBL/GenBank/DDBJ whole genome shotgun (WGS) entry which is preliminary data.</text>
</comment>
<proteinExistence type="predicted"/>
<keyword evidence="3" id="KW-1185">Reference proteome</keyword>
<feature type="transmembrane region" description="Helical" evidence="1">
    <location>
        <begin position="250"/>
        <end position="269"/>
    </location>
</feature>
<sequence length="275" mass="28072">MMIRDLAAAVRAEATVQSRRPALGVILGVGCLLMLTFAYIIPAVGADGGPGEDRALSSMLPEQFLAAPLGPLPVFAGALALTAGALIAGSEHVEGTWTTVFVQQPRRLVVHGGKLIAVTAFAAVMLVLLFGVAAAASLTVALIEGMPVDWPPIVDVVRAYGTGWLALTMWGAVGALLATAARSVALPIGIGLVWILAVQNLLSVLAAPLLSWYAEAQWLLPGPAVGSVVAAVGAANSAPGVQVVADAGPAALVLVCYLLTSTLISGWLVHHRDVC</sequence>
<evidence type="ECO:0000313" key="2">
    <source>
        <dbReference type="EMBL" id="GAA3278715.1"/>
    </source>
</evidence>
<gene>
    <name evidence="2" type="ORF">GCM10020260_01120</name>
</gene>
<dbReference type="PROSITE" id="PS51257">
    <property type="entry name" value="PROKAR_LIPOPROTEIN"/>
    <property type="match status" value="1"/>
</dbReference>
<organism evidence="2 3">
    <name type="scientific">Nesterenkonia halobia</name>
    <dbReference type="NCBI Taxonomy" id="37922"/>
    <lineage>
        <taxon>Bacteria</taxon>
        <taxon>Bacillati</taxon>
        <taxon>Actinomycetota</taxon>
        <taxon>Actinomycetes</taxon>
        <taxon>Micrococcales</taxon>
        <taxon>Micrococcaceae</taxon>
        <taxon>Nesterenkonia</taxon>
    </lineage>
</organism>
<feature type="transmembrane region" description="Helical" evidence="1">
    <location>
        <begin position="64"/>
        <end position="88"/>
    </location>
</feature>
<feature type="transmembrane region" description="Helical" evidence="1">
    <location>
        <begin position="115"/>
        <end position="143"/>
    </location>
</feature>
<dbReference type="Proteomes" id="UP001501736">
    <property type="component" value="Unassembled WGS sequence"/>
</dbReference>
<evidence type="ECO:0000256" key="1">
    <source>
        <dbReference type="SAM" id="Phobius"/>
    </source>
</evidence>
<dbReference type="RefSeq" id="WP_344717235.1">
    <property type="nucleotide sequence ID" value="NZ_BAAAYG010000001.1"/>
</dbReference>
<keyword evidence="1" id="KW-1133">Transmembrane helix</keyword>
<evidence type="ECO:0000313" key="3">
    <source>
        <dbReference type="Proteomes" id="UP001501736"/>
    </source>
</evidence>
<accession>A0ABP6RDF7</accession>
<evidence type="ECO:0008006" key="4">
    <source>
        <dbReference type="Google" id="ProtNLM"/>
    </source>
</evidence>
<dbReference type="EMBL" id="BAAAYG010000001">
    <property type="protein sequence ID" value="GAA3278715.1"/>
    <property type="molecule type" value="Genomic_DNA"/>
</dbReference>
<name>A0ABP6RDF7_9MICC</name>